<name>A0A249MST3_SPHXE</name>
<dbReference type="InterPro" id="IPR012495">
    <property type="entry name" value="TadE-like_dom"/>
</dbReference>
<accession>A0A249MST3</accession>
<proteinExistence type="predicted"/>
<feature type="transmembrane region" description="Helical" evidence="1">
    <location>
        <begin position="20"/>
        <end position="41"/>
    </location>
</feature>
<dbReference type="RefSeq" id="WP_017183540.1">
    <property type="nucleotide sequence ID" value="NZ_CP076556.1"/>
</dbReference>
<keyword evidence="1" id="KW-1133">Transmembrane helix</keyword>
<evidence type="ECO:0000256" key="1">
    <source>
        <dbReference type="SAM" id="Phobius"/>
    </source>
</evidence>
<dbReference type="EMBL" id="CP022745">
    <property type="protein sequence ID" value="ASY44254.1"/>
    <property type="molecule type" value="Genomic_DNA"/>
</dbReference>
<evidence type="ECO:0000259" key="2">
    <source>
        <dbReference type="Pfam" id="PF07811"/>
    </source>
</evidence>
<evidence type="ECO:0000313" key="3">
    <source>
        <dbReference type="EMBL" id="ASY44254.1"/>
    </source>
</evidence>
<feature type="domain" description="TadE-like" evidence="2">
    <location>
        <begin position="19"/>
        <end position="56"/>
    </location>
</feature>
<sequence>MRRLFSWWRRYASDCRAIAVTEFALLAPFMILLYLGCFQLADAISASRKVTVTTRTLADLTSQYRSVTQVTTDSILHAASQVMAPYNAKAGVYTITHLSTNPSDKPRVDWSRRFDGSTVSEGYRRNEKIDLPDSVSEEGSSVLMAEITYEYQPVVASAMLGKITMTDTIYMLPRRSDSIPMN</sequence>
<reference evidence="3 4" key="1">
    <citation type="submission" date="2017-08" db="EMBL/GenBank/DDBJ databases">
        <title>Whole Genome Sequence of Sphingobium hydrophobicum C1: Insights into Adaption to the Electronic-waste Contaminated Sediment.</title>
        <authorList>
            <person name="Song D."/>
            <person name="Chen X."/>
            <person name="Xu M."/>
        </authorList>
    </citation>
    <scope>NUCLEOTIDE SEQUENCE [LARGE SCALE GENOMIC DNA]</scope>
    <source>
        <strain evidence="3 4">C1</strain>
    </source>
</reference>
<keyword evidence="1" id="KW-0812">Transmembrane</keyword>
<keyword evidence="1" id="KW-0472">Membrane</keyword>
<dbReference type="AlphaFoldDB" id="A0A249MST3"/>
<dbReference type="KEGG" id="shyd:CJD35_07210"/>
<evidence type="ECO:0000313" key="4">
    <source>
        <dbReference type="Proteomes" id="UP000217141"/>
    </source>
</evidence>
<dbReference type="Proteomes" id="UP000217141">
    <property type="component" value="Chromosome I"/>
</dbReference>
<gene>
    <name evidence="3" type="ORF">CJD35_07210</name>
</gene>
<protein>
    <submittedName>
        <fullName evidence="3">Pilus assembly protein</fullName>
    </submittedName>
</protein>
<organism evidence="3 4">
    <name type="scientific">Sphingobium xenophagum</name>
    <dbReference type="NCBI Taxonomy" id="121428"/>
    <lineage>
        <taxon>Bacteria</taxon>
        <taxon>Pseudomonadati</taxon>
        <taxon>Pseudomonadota</taxon>
        <taxon>Alphaproteobacteria</taxon>
        <taxon>Sphingomonadales</taxon>
        <taxon>Sphingomonadaceae</taxon>
        <taxon>Sphingobium</taxon>
    </lineage>
</organism>
<dbReference type="Pfam" id="PF07811">
    <property type="entry name" value="TadE"/>
    <property type="match status" value="1"/>
</dbReference>